<dbReference type="EC" id="1.3.1.39" evidence="2"/>
<dbReference type="GO" id="GO:0004315">
    <property type="term" value="F:3-oxoacyl-[acyl-carrier-protein] synthase activity"/>
    <property type="evidence" value="ECO:0007669"/>
    <property type="project" value="UniProtKB-EC"/>
</dbReference>
<dbReference type="InterPro" id="IPR014031">
    <property type="entry name" value="Ketoacyl_synth_C"/>
</dbReference>
<dbReference type="EC" id="2.3.1.85" evidence="4"/>
<dbReference type="EC" id="1.1.1.100" evidence="5"/>
<evidence type="ECO:0000256" key="13">
    <source>
        <dbReference type="ARBA" id="ARBA00022990"/>
    </source>
</evidence>
<comment type="catalytic activity">
    <reaction evidence="48">
        <text>decanoyl-[ACP] + malonyl-[ACP] + H(+) = 3-oxododecanoyl-[ACP] + holo-[ACP] + CO2</text>
        <dbReference type="Rhea" id="RHEA:41868"/>
        <dbReference type="Rhea" id="RHEA-COMP:9623"/>
        <dbReference type="Rhea" id="RHEA-COMP:9640"/>
        <dbReference type="Rhea" id="RHEA-COMP:9641"/>
        <dbReference type="Rhea" id="RHEA-COMP:9685"/>
        <dbReference type="ChEBI" id="CHEBI:15378"/>
        <dbReference type="ChEBI" id="CHEBI:16526"/>
        <dbReference type="ChEBI" id="CHEBI:64479"/>
        <dbReference type="ChEBI" id="CHEBI:78449"/>
        <dbReference type="ChEBI" id="CHEBI:78468"/>
        <dbReference type="ChEBI" id="CHEBI:78469"/>
    </reaction>
    <physiologicalReaction direction="left-to-right" evidence="48">
        <dbReference type="Rhea" id="RHEA:41869"/>
    </physiologicalReaction>
</comment>
<comment type="catalytic activity">
    <reaction evidence="28">
        <text>a (3R)-hydroxyacyl-[ACP] + NADP(+) = a 3-oxoacyl-[ACP] + NADPH + H(+)</text>
        <dbReference type="Rhea" id="RHEA:17397"/>
        <dbReference type="Rhea" id="RHEA-COMP:9916"/>
        <dbReference type="Rhea" id="RHEA-COMP:9945"/>
        <dbReference type="ChEBI" id="CHEBI:15378"/>
        <dbReference type="ChEBI" id="CHEBI:57783"/>
        <dbReference type="ChEBI" id="CHEBI:58349"/>
        <dbReference type="ChEBI" id="CHEBI:78776"/>
        <dbReference type="ChEBI" id="CHEBI:78827"/>
        <dbReference type="EC" id="1.1.1.100"/>
    </reaction>
    <physiologicalReaction direction="right-to-left" evidence="28">
        <dbReference type="Rhea" id="RHEA:17399"/>
    </physiologicalReaction>
</comment>
<dbReference type="InterPro" id="IPR009081">
    <property type="entry name" value="PP-bd_ACP"/>
</dbReference>
<feature type="domain" description="Carrier" evidence="57">
    <location>
        <begin position="2014"/>
        <end position="2094"/>
    </location>
</feature>
<dbReference type="InterPro" id="IPR001031">
    <property type="entry name" value="Thioesterase"/>
</dbReference>
<comment type="catalytic activity">
    <reaction evidence="52">
        <text>3-oxooctanoyl-[ACP] + NADPH + H(+) = (3R)-hydroxyoctanoyl-[ACP] + NADP(+)</text>
        <dbReference type="Rhea" id="RHEA:41840"/>
        <dbReference type="Rhea" id="RHEA-COMP:9633"/>
        <dbReference type="Rhea" id="RHEA-COMP:9634"/>
        <dbReference type="ChEBI" id="CHEBI:15378"/>
        <dbReference type="ChEBI" id="CHEBI:57783"/>
        <dbReference type="ChEBI" id="CHEBI:58349"/>
        <dbReference type="ChEBI" id="CHEBI:78460"/>
        <dbReference type="ChEBI" id="CHEBI:78461"/>
    </reaction>
    <physiologicalReaction direction="left-to-right" evidence="52">
        <dbReference type="Rhea" id="RHEA:41841"/>
    </physiologicalReaction>
</comment>
<dbReference type="GO" id="GO:0016297">
    <property type="term" value="F:fatty acyl-[ACP] hydrolase activity"/>
    <property type="evidence" value="ECO:0007669"/>
    <property type="project" value="UniProtKB-EC"/>
</dbReference>
<comment type="catalytic activity">
    <reaction evidence="35">
        <text>3-oxobutanoyl-[ACP] + NADPH + H(+) = (3R)-hydroxybutanoyl-[ACP] + NADP(+)</text>
        <dbReference type="Rhea" id="RHEA:41804"/>
        <dbReference type="Rhea" id="RHEA-COMP:9625"/>
        <dbReference type="Rhea" id="RHEA-COMP:9626"/>
        <dbReference type="ChEBI" id="CHEBI:15378"/>
        <dbReference type="ChEBI" id="CHEBI:57783"/>
        <dbReference type="ChEBI" id="CHEBI:58349"/>
        <dbReference type="ChEBI" id="CHEBI:78450"/>
        <dbReference type="ChEBI" id="CHEBI:78451"/>
    </reaction>
    <physiologicalReaction direction="left-to-right" evidence="35">
        <dbReference type="Rhea" id="RHEA:41805"/>
    </physiologicalReaction>
</comment>
<dbReference type="FunFam" id="1.10.1200.10:FF:000013">
    <property type="entry name" value="Fatty acid synthase"/>
    <property type="match status" value="1"/>
</dbReference>
<evidence type="ECO:0000256" key="56">
    <source>
        <dbReference type="PROSITE-ProRule" id="PRU01363"/>
    </source>
</evidence>
<dbReference type="GO" id="GO:0019171">
    <property type="term" value="F:(3R)-hydroxyacyl-[acyl-carrier-protein] dehydratase activity"/>
    <property type="evidence" value="ECO:0007669"/>
    <property type="project" value="UniProtKB-EC"/>
</dbReference>
<dbReference type="Gene3D" id="3.30.70.3290">
    <property type="match status" value="1"/>
</dbReference>
<comment type="catalytic activity">
    <reaction evidence="50">
        <text>3-oxododecanoyl-[ACP] + NADPH + H(+) = (3R)-hydroxydodecanoyl-[ACP] + NADP(+)</text>
        <dbReference type="Rhea" id="RHEA:41872"/>
        <dbReference type="Rhea" id="RHEA-COMP:9641"/>
        <dbReference type="Rhea" id="RHEA-COMP:9642"/>
        <dbReference type="ChEBI" id="CHEBI:15378"/>
        <dbReference type="ChEBI" id="CHEBI:57783"/>
        <dbReference type="ChEBI" id="CHEBI:58349"/>
        <dbReference type="ChEBI" id="CHEBI:78469"/>
        <dbReference type="ChEBI" id="CHEBI:78470"/>
    </reaction>
    <physiologicalReaction direction="left-to-right" evidence="50">
        <dbReference type="Rhea" id="RHEA:41873"/>
    </physiologicalReaction>
</comment>
<dbReference type="EC" id="2.3.1.41" evidence="6"/>
<dbReference type="PANTHER" id="PTHR43775">
    <property type="entry name" value="FATTY ACID SYNTHASE"/>
    <property type="match status" value="1"/>
</dbReference>
<evidence type="ECO:0000256" key="41">
    <source>
        <dbReference type="ARBA" id="ARBA00048506"/>
    </source>
</evidence>
<feature type="domain" description="Ketosynthase family 3 (KS3)" evidence="58">
    <location>
        <begin position="31"/>
        <end position="436"/>
    </location>
</feature>
<evidence type="ECO:0000256" key="33">
    <source>
        <dbReference type="ARBA" id="ARBA00047810"/>
    </source>
</evidence>
<dbReference type="InterPro" id="IPR036736">
    <property type="entry name" value="ACP-like_sf"/>
</dbReference>
<comment type="catalytic activity">
    <reaction evidence="27">
        <text>hexanoyl-[ACP] + malonyl-[ACP] + H(+) = 3-oxooctanoyl-[ACP] + holo-[ACP] + CO2</text>
        <dbReference type="Rhea" id="RHEA:41836"/>
        <dbReference type="Rhea" id="RHEA-COMP:9623"/>
        <dbReference type="Rhea" id="RHEA-COMP:9632"/>
        <dbReference type="Rhea" id="RHEA-COMP:9633"/>
        <dbReference type="Rhea" id="RHEA-COMP:9685"/>
        <dbReference type="ChEBI" id="CHEBI:15378"/>
        <dbReference type="ChEBI" id="CHEBI:16526"/>
        <dbReference type="ChEBI" id="CHEBI:64479"/>
        <dbReference type="ChEBI" id="CHEBI:78449"/>
        <dbReference type="ChEBI" id="CHEBI:78459"/>
        <dbReference type="ChEBI" id="CHEBI:78460"/>
    </reaction>
    <physiologicalReaction direction="left-to-right" evidence="27">
        <dbReference type="Rhea" id="RHEA:41837"/>
    </physiologicalReaction>
</comment>
<reference evidence="61" key="3">
    <citation type="submission" date="2022-10" db="EMBL/GenBank/DDBJ databases">
        <authorList>
            <consortium name="ENA_rothamsted_submissions"/>
            <consortium name="culmorum"/>
            <person name="King R."/>
        </authorList>
    </citation>
    <scope>NUCLEOTIDE SEQUENCE</scope>
</reference>
<dbReference type="GO" id="GO:0141148">
    <property type="term" value="F:enoyl-[acyl-carrier-protein] reductase (NADPH) activity"/>
    <property type="evidence" value="ECO:0007669"/>
    <property type="project" value="UniProtKB-EC"/>
</dbReference>
<evidence type="ECO:0000256" key="21">
    <source>
        <dbReference type="ARBA" id="ARBA00023399"/>
    </source>
</evidence>
<evidence type="ECO:0000256" key="7">
    <source>
        <dbReference type="ARBA" id="ARBA00018769"/>
    </source>
</evidence>
<dbReference type="SMART" id="SM00822">
    <property type="entry name" value="PKS_KR"/>
    <property type="match status" value="1"/>
</dbReference>
<dbReference type="InterPro" id="IPR036291">
    <property type="entry name" value="NAD(P)-bd_dom_sf"/>
</dbReference>
<evidence type="ECO:0000256" key="15">
    <source>
        <dbReference type="ARBA" id="ARBA00023332"/>
    </source>
</evidence>
<dbReference type="InterPro" id="IPR014043">
    <property type="entry name" value="Acyl_transferase_dom"/>
</dbReference>
<evidence type="ECO:0000256" key="46">
    <source>
        <dbReference type="ARBA" id="ARBA00048935"/>
    </source>
</evidence>
<dbReference type="InterPro" id="IPR020841">
    <property type="entry name" value="PKS_Beta-ketoAc_synthase_dom"/>
</dbReference>
<comment type="catalytic activity">
    <reaction evidence="34">
        <text>(2E)-hexenoyl-[ACP] + NADPH + H(+) = hexanoyl-[ACP] + NADP(+)</text>
        <dbReference type="Rhea" id="RHEA:41832"/>
        <dbReference type="Rhea" id="RHEA-COMP:9631"/>
        <dbReference type="Rhea" id="RHEA-COMP:9632"/>
        <dbReference type="ChEBI" id="CHEBI:15378"/>
        <dbReference type="ChEBI" id="CHEBI:57783"/>
        <dbReference type="ChEBI" id="CHEBI:58349"/>
        <dbReference type="ChEBI" id="CHEBI:78458"/>
        <dbReference type="ChEBI" id="CHEBI:78459"/>
    </reaction>
    <physiologicalReaction direction="left-to-right" evidence="34">
        <dbReference type="Rhea" id="RHEA:41833"/>
    </physiologicalReaction>
</comment>
<dbReference type="InterPro" id="IPR013968">
    <property type="entry name" value="PKS_KR"/>
</dbReference>
<comment type="catalytic activity">
    <reaction evidence="44">
        <text>holo-[ACP] + acetyl-CoA = acetyl-[ACP] + CoA</text>
        <dbReference type="Rhea" id="RHEA:41788"/>
        <dbReference type="Rhea" id="RHEA-COMP:9621"/>
        <dbReference type="Rhea" id="RHEA-COMP:9685"/>
        <dbReference type="ChEBI" id="CHEBI:57287"/>
        <dbReference type="ChEBI" id="CHEBI:57288"/>
        <dbReference type="ChEBI" id="CHEBI:64479"/>
        <dbReference type="ChEBI" id="CHEBI:78446"/>
        <dbReference type="EC" id="2.3.1.38"/>
    </reaction>
    <physiologicalReaction direction="left-to-right" evidence="44">
        <dbReference type="Rhea" id="RHEA:41789"/>
    </physiologicalReaction>
</comment>
<dbReference type="InterPro" id="IPR049391">
    <property type="entry name" value="FAS_pseudo-KR"/>
</dbReference>
<evidence type="ECO:0000256" key="30">
    <source>
        <dbReference type="ARBA" id="ARBA00047451"/>
    </source>
</evidence>
<evidence type="ECO:0000256" key="44">
    <source>
        <dbReference type="ARBA" id="ARBA00048691"/>
    </source>
</evidence>
<dbReference type="InterPro" id="IPR049900">
    <property type="entry name" value="PKS_mFAS_DH"/>
</dbReference>
<evidence type="ECO:0000256" key="9">
    <source>
        <dbReference type="ARBA" id="ARBA00022553"/>
    </source>
</evidence>
<dbReference type="SMART" id="SM00825">
    <property type="entry name" value="PKS_KS"/>
    <property type="match status" value="1"/>
</dbReference>
<evidence type="ECO:0000256" key="17">
    <source>
        <dbReference type="ARBA" id="ARBA00023373"/>
    </source>
</evidence>
<evidence type="ECO:0000256" key="38">
    <source>
        <dbReference type="ARBA" id="ARBA00048281"/>
    </source>
</evidence>
<dbReference type="SUPFAM" id="SSF50129">
    <property type="entry name" value="GroES-like"/>
    <property type="match status" value="1"/>
</dbReference>
<comment type="catalytic activity">
    <reaction evidence="31">
        <text>(2E)-butenoyl-[ACP] + NADPH + H(+) = butanoyl-[ACP] + NADP(+)</text>
        <dbReference type="Rhea" id="RHEA:41812"/>
        <dbReference type="Rhea" id="RHEA-COMP:9627"/>
        <dbReference type="Rhea" id="RHEA-COMP:9628"/>
        <dbReference type="ChEBI" id="CHEBI:15378"/>
        <dbReference type="ChEBI" id="CHEBI:57783"/>
        <dbReference type="ChEBI" id="CHEBI:58349"/>
        <dbReference type="ChEBI" id="CHEBI:78453"/>
        <dbReference type="ChEBI" id="CHEBI:78454"/>
    </reaction>
    <physiologicalReaction direction="left-to-right" evidence="31">
        <dbReference type="Rhea" id="RHEA:41813"/>
    </physiologicalReaction>
</comment>
<dbReference type="Gene3D" id="3.40.50.720">
    <property type="entry name" value="NAD(P)-binding Rossmann-like Domain"/>
    <property type="match status" value="1"/>
</dbReference>
<dbReference type="CDD" id="cd08954">
    <property type="entry name" value="KR_1_FAS_SDR_x"/>
    <property type="match status" value="1"/>
</dbReference>
<dbReference type="PANTHER" id="PTHR43775:SF23">
    <property type="entry name" value="FATTY ACID SYNTHASE 3"/>
    <property type="match status" value="1"/>
</dbReference>
<dbReference type="InterPro" id="IPR014030">
    <property type="entry name" value="Ketoacyl_synth_N"/>
</dbReference>
<evidence type="ECO:0000256" key="16">
    <source>
        <dbReference type="ARBA" id="ARBA00023351"/>
    </source>
</evidence>
<comment type="catalytic activity">
    <reaction evidence="21">
        <text>(3R)-hydroxyoctadecanoyl-[ACP] = (2E)-octadecenoyl-[ACP] + H2O</text>
        <dbReference type="Rhea" id="RHEA:41924"/>
        <dbReference type="Rhea" id="RHEA-COMP:9654"/>
        <dbReference type="Rhea" id="RHEA-COMP:9655"/>
        <dbReference type="ChEBI" id="CHEBI:15377"/>
        <dbReference type="ChEBI" id="CHEBI:78488"/>
        <dbReference type="ChEBI" id="CHEBI:78489"/>
    </reaction>
    <physiologicalReaction direction="left-to-right" evidence="21">
        <dbReference type="Rhea" id="RHEA:41925"/>
    </physiologicalReaction>
</comment>
<evidence type="ECO:0000256" key="43">
    <source>
        <dbReference type="ARBA" id="ARBA00048650"/>
    </source>
</evidence>
<evidence type="ECO:0000313" key="60">
    <source>
        <dbReference type="EMBL" id="AKM28424.1"/>
    </source>
</evidence>
<evidence type="ECO:0000256" key="48">
    <source>
        <dbReference type="ARBA" id="ARBA00049109"/>
    </source>
</evidence>
<dbReference type="Pfam" id="PF00698">
    <property type="entry name" value="Acyl_transf_1"/>
    <property type="match status" value="1"/>
</dbReference>
<comment type="catalytic activity">
    <reaction evidence="39">
        <text>tetradecanoyl-[ACP] + H2O = tetradecanoate + holo-[ACP] + H(+)</text>
        <dbReference type="Rhea" id="RHEA:30123"/>
        <dbReference type="Rhea" id="RHEA-COMP:9648"/>
        <dbReference type="Rhea" id="RHEA-COMP:9685"/>
        <dbReference type="ChEBI" id="CHEBI:15377"/>
        <dbReference type="ChEBI" id="CHEBI:15378"/>
        <dbReference type="ChEBI" id="CHEBI:30807"/>
        <dbReference type="ChEBI" id="CHEBI:64479"/>
        <dbReference type="ChEBI" id="CHEBI:78477"/>
        <dbReference type="EC" id="3.1.2.14"/>
    </reaction>
    <physiologicalReaction direction="left-to-right" evidence="39">
        <dbReference type="Rhea" id="RHEA:30124"/>
    </physiologicalReaction>
</comment>
<evidence type="ECO:0000256" key="31">
    <source>
        <dbReference type="ARBA" id="ARBA00047500"/>
    </source>
</evidence>
<dbReference type="InterPro" id="IPR018201">
    <property type="entry name" value="Ketoacyl_synth_AS"/>
</dbReference>
<comment type="function">
    <text evidence="24">Fatty acid synthetase is a multifunctional enzyme that catalyzes the de novo biosynthesis of long-chain saturated fatty acids starting from acetyl-CoA and malonyl-CoA in the presence of NADPH. This multifunctional protein contains 7 catalytic activities and a site for the binding of the prosthetic group 4'-phosphopantetheine of the acyl carrier protein ([ACP]) domain.</text>
</comment>
<dbReference type="SMART" id="SM00827">
    <property type="entry name" value="PKS_AT"/>
    <property type="match status" value="1"/>
</dbReference>
<keyword evidence="62" id="KW-1185">Reference proteome</keyword>
<proteinExistence type="evidence at transcript level"/>
<evidence type="ECO:0000256" key="49">
    <source>
        <dbReference type="ARBA" id="ARBA00049171"/>
    </source>
</evidence>
<comment type="catalytic activity">
    <reaction evidence="54">
        <text>(2E)-decenoyl-[ACP] + NADPH + H(+) = decanoyl-[ACP] + NADP(+)</text>
        <dbReference type="Rhea" id="RHEA:41864"/>
        <dbReference type="Rhea" id="RHEA-COMP:9639"/>
        <dbReference type="Rhea" id="RHEA-COMP:9640"/>
        <dbReference type="ChEBI" id="CHEBI:15378"/>
        <dbReference type="ChEBI" id="CHEBI:57783"/>
        <dbReference type="ChEBI" id="CHEBI:58349"/>
        <dbReference type="ChEBI" id="CHEBI:78467"/>
        <dbReference type="ChEBI" id="CHEBI:78468"/>
    </reaction>
    <physiologicalReaction direction="left-to-right" evidence="54">
        <dbReference type="Rhea" id="RHEA:41865"/>
    </physiologicalReaction>
</comment>
<comment type="catalytic activity">
    <reaction evidence="47">
        <text>(2E)-octadecenoyl-[ACP] + NADPH + H(+) = octadecanoyl-[ACP] + NADP(+)</text>
        <dbReference type="Rhea" id="RHEA:41928"/>
        <dbReference type="Rhea" id="RHEA-COMP:9655"/>
        <dbReference type="Rhea" id="RHEA-COMP:9656"/>
        <dbReference type="ChEBI" id="CHEBI:15378"/>
        <dbReference type="ChEBI" id="CHEBI:57783"/>
        <dbReference type="ChEBI" id="CHEBI:58349"/>
        <dbReference type="ChEBI" id="CHEBI:78489"/>
        <dbReference type="ChEBI" id="CHEBI:78495"/>
    </reaction>
    <physiologicalReaction direction="left-to-right" evidence="47">
        <dbReference type="Rhea" id="RHEA:41929"/>
    </physiologicalReaction>
</comment>
<comment type="catalytic activity">
    <reaction evidence="22">
        <text>(3R)-hydroxyhexadecanoyl-[ACP] = (2E)-hexadecenoyl-[ACP] + H2O</text>
        <dbReference type="Rhea" id="RHEA:41908"/>
        <dbReference type="Rhea" id="RHEA-COMP:9650"/>
        <dbReference type="Rhea" id="RHEA-COMP:9651"/>
        <dbReference type="ChEBI" id="CHEBI:15377"/>
        <dbReference type="ChEBI" id="CHEBI:78480"/>
        <dbReference type="ChEBI" id="CHEBI:78481"/>
    </reaction>
    <physiologicalReaction direction="left-to-right" evidence="22">
        <dbReference type="Rhea" id="RHEA:41909"/>
    </physiologicalReaction>
</comment>
<evidence type="ECO:0000256" key="28">
    <source>
        <dbReference type="ARBA" id="ARBA00047400"/>
    </source>
</evidence>
<dbReference type="SMART" id="SM00823">
    <property type="entry name" value="PKS_PP"/>
    <property type="match status" value="1"/>
</dbReference>
<dbReference type="EMBL" id="KM507100">
    <property type="protein sequence ID" value="AKM28424.1"/>
    <property type="molecule type" value="mRNA"/>
</dbReference>
<evidence type="ECO:0000256" key="12">
    <source>
        <dbReference type="ARBA" id="ARBA00022898"/>
    </source>
</evidence>
<evidence type="ECO:0000259" key="59">
    <source>
        <dbReference type="PROSITE" id="PS52019"/>
    </source>
</evidence>
<comment type="catalytic activity">
    <reaction evidence="26">
        <text>3-oxooctadecanoyl-[ACP] + NADPH + H(+) = (3R)-hydroxyoctadecanoyl-[ACP] + NADP(+)</text>
        <dbReference type="Rhea" id="RHEA:41920"/>
        <dbReference type="Rhea" id="RHEA-COMP:9653"/>
        <dbReference type="Rhea" id="RHEA-COMP:9654"/>
        <dbReference type="ChEBI" id="CHEBI:15378"/>
        <dbReference type="ChEBI" id="CHEBI:57783"/>
        <dbReference type="ChEBI" id="CHEBI:58349"/>
        <dbReference type="ChEBI" id="CHEBI:78487"/>
        <dbReference type="ChEBI" id="CHEBI:78488"/>
    </reaction>
    <physiologicalReaction direction="left-to-right" evidence="26">
        <dbReference type="Rhea" id="RHEA:41921"/>
    </physiologicalReaction>
</comment>
<dbReference type="InterPro" id="IPR032821">
    <property type="entry name" value="PKS_assoc"/>
</dbReference>
<dbReference type="Pfam" id="PF08659">
    <property type="entry name" value="KR"/>
    <property type="match status" value="1"/>
</dbReference>
<comment type="catalytic activity">
    <reaction evidence="29">
        <text>3-oxodecanoyl-[ACP] + NADPH + H(+) = (3R)-hydroxydecanoyl-[ACP] + NADP(+)</text>
        <dbReference type="Rhea" id="RHEA:41856"/>
        <dbReference type="Rhea" id="RHEA-COMP:9637"/>
        <dbReference type="Rhea" id="RHEA-COMP:9638"/>
        <dbReference type="ChEBI" id="CHEBI:15378"/>
        <dbReference type="ChEBI" id="CHEBI:57783"/>
        <dbReference type="ChEBI" id="CHEBI:58349"/>
        <dbReference type="ChEBI" id="CHEBI:78464"/>
        <dbReference type="ChEBI" id="CHEBI:78466"/>
    </reaction>
    <physiologicalReaction direction="left-to-right" evidence="29">
        <dbReference type="Rhea" id="RHEA:41857"/>
    </physiologicalReaction>
</comment>
<evidence type="ECO:0000256" key="25">
    <source>
        <dbReference type="ARBA" id="ARBA00044883"/>
    </source>
</evidence>
<evidence type="ECO:0000256" key="53">
    <source>
        <dbReference type="ARBA" id="ARBA00049449"/>
    </source>
</evidence>
<comment type="catalytic activity">
    <reaction evidence="38">
        <text>(2E)-dodecenoyl-[ACP] + NADPH + H(+) = dodecanoyl-[ACP] + NADP(+)</text>
        <dbReference type="Rhea" id="RHEA:41880"/>
        <dbReference type="Rhea" id="RHEA-COMP:9643"/>
        <dbReference type="Rhea" id="RHEA-COMP:9644"/>
        <dbReference type="ChEBI" id="CHEBI:15378"/>
        <dbReference type="ChEBI" id="CHEBI:57783"/>
        <dbReference type="ChEBI" id="CHEBI:58349"/>
        <dbReference type="ChEBI" id="CHEBI:65264"/>
        <dbReference type="ChEBI" id="CHEBI:78472"/>
    </reaction>
    <physiologicalReaction direction="left-to-right" evidence="38">
        <dbReference type="Rhea" id="RHEA:41881"/>
    </physiologicalReaction>
</comment>
<evidence type="ECO:0000256" key="3">
    <source>
        <dbReference type="ARBA" id="ARBA00012480"/>
    </source>
</evidence>
<comment type="catalytic activity">
    <reaction evidence="46">
        <text>3-oxotetradecanoyl-[ACP] + NADPH + H(+) = (3R)-hydroxytetradecanoyl-[ACP] + NADP(+)</text>
        <dbReference type="Rhea" id="RHEA:41888"/>
        <dbReference type="Rhea" id="RHEA-COMP:9645"/>
        <dbReference type="Rhea" id="RHEA-COMP:9646"/>
        <dbReference type="ChEBI" id="CHEBI:15378"/>
        <dbReference type="ChEBI" id="CHEBI:57783"/>
        <dbReference type="ChEBI" id="CHEBI:58349"/>
        <dbReference type="ChEBI" id="CHEBI:78473"/>
        <dbReference type="ChEBI" id="CHEBI:78474"/>
    </reaction>
    <physiologicalReaction direction="left-to-right" evidence="46">
        <dbReference type="Rhea" id="RHEA:41889"/>
    </physiologicalReaction>
</comment>
<dbReference type="Pfam" id="PF21089">
    <property type="entry name" value="PKS_DH_N"/>
    <property type="match status" value="1"/>
</dbReference>
<comment type="catalytic activity">
    <reaction evidence="25">
        <text>acetyl-CoA + n malonyl-CoA + 2n NADPH + 2n H(+) = a long-chain fatty acid + (n+1) CoA + n CO2 + 2n NADP(+).</text>
        <dbReference type="EC" id="2.3.1.85"/>
    </reaction>
</comment>
<evidence type="ECO:0000256" key="51">
    <source>
        <dbReference type="ARBA" id="ARBA00049414"/>
    </source>
</evidence>
<dbReference type="Pfam" id="PF16197">
    <property type="entry name" value="KAsynt_C_assoc"/>
    <property type="match status" value="1"/>
</dbReference>
<dbReference type="GO" id="GO:0004316">
    <property type="term" value="F:3-oxoacyl-[acyl-carrier-protein] reductase (NADPH) activity"/>
    <property type="evidence" value="ECO:0007669"/>
    <property type="project" value="UniProtKB-EC"/>
</dbReference>
<evidence type="ECO:0000256" key="29">
    <source>
        <dbReference type="ARBA" id="ARBA00047440"/>
    </source>
</evidence>
<evidence type="ECO:0000256" key="2">
    <source>
        <dbReference type="ARBA" id="ARBA00012004"/>
    </source>
</evidence>
<sequence length="2404" mass="267902">MSRQQAIELKIKTDREIALKAGRRLVKCDPGDEIVISGFSGSFPNSDGLPDFADNLFNKVDLISDDNRRWTIEHPEIPQRTGKLNQVNKFDAAFFGVHYKQAHTMDPMCRIILEKSYEAIVDSGNSPKSLKGSKTGVFVGACFSESEKTWFYEKLQVNGFGLTGCARAMLANRISYWLGVNGPSYSVDSACSSSLYALEHAYKAIRDGHCDSALVGGCNLCLHPYVSLQFARLGVLCADGRCKSFDEAANGYVRSEAVCVLYLQKAKNAKRIYAKVVHAKTNCDGYKEQGITYPSGPLQQRLLEEFYEECEIKPSNLAWIEAHGTGTKVGDPEEVKALENVFCPGRTEPLLIGSVKSNIGHSEPASGLCSVAKVIIAMETGFIPPNINFNTPREDITAFYNGRINVVAEKTPWNGGLVGINSFGFGGANCHVLLNWNNKSKINNGLPEDDLPRLIVASGRTEEAVTTILNDFLSRSLDKEYVRLLHDVQAEQIPGHIYRGYTIVKKDIKANHSIDFQYYSGELRPVCFVFSGMGSQWTGMGASLMKLPIFNESILKSHNVLKDFGIDLVKIITSSDPNILNNTVNSFVGIAAMQIALFDVLITIGITPDIIIGHSVGELLCAYADGCLTSEQTIKAAYYYGVAILNSKIPLGAMAYVGIGYNQIKDLLPTNVEIAWHNSQDSCTISGLKESVEQFVLKLKSKDISTQIINVLNIPYHSTFIKKAIPSLLEYLKKIVIHPKLRSEKWKSTSIPEEQWGEDKAKYCSAEYCANNLLNSVLFEETFEHVPKGSVLIELAPHGVLQEVLNRSLKKNITNIELASRNHKDGLDYLLSAFGKIFEAGLNPKISKLYPDIEFPVSRGTPMIAPLVRWEHSEDWYVTMYRVQDKIKSGERNISISLKDDEYEYLSGHVIDGRNLFPATGYLVMAWETLALMRGELYSEVPVVFENVRFQRATNIPKDGNVEFIVMVQKGSGTFEVVESGAPVVTGRLYIPTDVNNEMIDMPPHPDEPNDTDLTIKDIYKELRLRGYNYKGLFRSLNRVNLDATVGRVGWFNNWVAFMDNMLQIQILKEDTRALFVPTSLQKLFINVKKHATVLQTLPEDKPEFPVYVYPEIDLIQSGGVEIRGLHANVIAKRKPLADPVLEKYMFVPNIIETGYTLEEIARISLHLVIENLMGIKVKTVEILNKTFNPDVQILSPIILNVLADLPLIQPEVSILSDGTHPQLKEIGSNITVEDKKLSTDQSVLFAVGSGVLQDSKLLEQVYATLKPGGFLLTREQLNAEYSLDSVEVCLDASLEQERLMLVRKPLEQNIVPIVVKISSTEFSWLPVLQKLLKADDASVSQKIVLVGEKDPTNGIVGFLNCIRKEPGGERVRCVFIVDKSAPSFSLNEPLYKTQLKKDLVLNVYKDKVWGSYRHLLLEPPSLIEVQHHCVNSLVRGDLSSLKWFAGSLVPFTKPPTESKLLHVYYTALNFRDIMLATAKLAPEVIARGRINQESVIGFEYSGRTESGERLMGMITSRALTNILEYDPYLAWKVPDSWSLEDAATVPVVYGTVIYALVVSGRMKRGDSILIHAGTGGVGQAAITIALYYECEIFTTVGTAEKREFIKTHFPQIPESHIGNSRDSSFEQMIMMETDGKGVDMVLNSLSEEKLLASVRCLATGGRFLEIGKFDLANNSMLGMELFLKEISFHGVMLDTLFESPNEWKQNFQRQVQENIDSGAIRPLVRTVFESDQVEPAFRYMAAGKHIGKVLIKIRDEEEDRIIKPQSLNVKAYPRVTFDKDSSCIICGGLGGFGLELADWMVLRNSRNIVLTTRTGIRNGYQALRKRVWESYGANVVISTADITTEEGVKQLLNEANKLGPVSTIFNLAVVLKDALFENQTEEDFKASAGPKSIATALLDKYSRIMCPKLKHFVIFSSVSCGRGNAGQTNYGMSNSVMERICEIRHSEGLPALAVEWGAVGEVGLVADMAEDNQEVVIGGTLQQKIGNCLEILDDLLTQKKHPIVSSMVVAEKRASSSNAGTIVDTVINILGLRDLKTISLHSTLAELGMDSMMAVEIKQTLERQFEVFLTPQDIRSMTFAKLQEIGSSDDKEKKADAEPKSISQVPDVGLRYLIRAVGEESSAYNSVMRMPSLCENGSLIEQPTTKLHTLFIIPGLEGISSMMEPLSKNLDMQVLCLQYDIVGTSTTIEEMAASHYTLIEQRLSADQEFSIVGYSFGGLIAIEVLKLMEKNNRSGKLWLIDSAPQFLKMTTELAIRGDKPQDQEIQVQLILRFLDLVWPHNKIDFINELYQVSTWEERLSYFINKVPDDVVYSKDYQKQLLNSAYIKLKAILNYDGKPNGSLKTRALLIRPTEHVIPISEDYGLSEYFESAVMVHFVEGNHYSILENKKVAELISQSSSPNDL</sequence>
<comment type="catalytic activity">
    <reaction evidence="20">
        <text>(3R)-hydroxytetradecanoyl-[ACP] = (2E)-tetradecenoyl-[ACP] + H2O</text>
        <dbReference type="Rhea" id="RHEA:41892"/>
        <dbReference type="Rhea" id="RHEA-COMP:9646"/>
        <dbReference type="Rhea" id="RHEA-COMP:9647"/>
        <dbReference type="ChEBI" id="CHEBI:15377"/>
        <dbReference type="ChEBI" id="CHEBI:78474"/>
        <dbReference type="ChEBI" id="CHEBI:78475"/>
    </reaction>
    <physiologicalReaction direction="left-to-right" evidence="20">
        <dbReference type="Rhea" id="RHEA:41893"/>
    </physiologicalReaction>
</comment>
<dbReference type="Pfam" id="PF00975">
    <property type="entry name" value="Thioesterase"/>
    <property type="match status" value="1"/>
</dbReference>
<comment type="catalytic activity">
    <reaction evidence="23">
        <text>(3R)-hydroxybutanoyl-[ACP] = (2E)-butenoyl-[ACP] + H2O</text>
        <dbReference type="Rhea" id="RHEA:41808"/>
        <dbReference type="Rhea" id="RHEA-COMP:9626"/>
        <dbReference type="Rhea" id="RHEA-COMP:9627"/>
        <dbReference type="ChEBI" id="CHEBI:15377"/>
        <dbReference type="ChEBI" id="CHEBI:78451"/>
        <dbReference type="ChEBI" id="CHEBI:78453"/>
    </reaction>
    <physiologicalReaction direction="left-to-right" evidence="23">
        <dbReference type="Rhea" id="RHEA:41809"/>
    </physiologicalReaction>
</comment>
<dbReference type="SUPFAM" id="SSF52151">
    <property type="entry name" value="FabD/lysophospholipase-like"/>
    <property type="match status" value="1"/>
</dbReference>
<feature type="region of interest" description="N-terminal hotdog fold" evidence="56">
    <location>
        <begin position="872"/>
        <end position="996"/>
    </location>
</feature>
<comment type="catalytic activity">
    <reaction evidence="53">
        <text>butanoyl-[ACP] + malonyl-[ACP] + H(+) = 3-oxohexanoyl-[ACP] + holo-[ACP] + CO2</text>
        <dbReference type="Rhea" id="RHEA:41820"/>
        <dbReference type="Rhea" id="RHEA-COMP:9623"/>
        <dbReference type="Rhea" id="RHEA-COMP:9628"/>
        <dbReference type="Rhea" id="RHEA-COMP:9629"/>
        <dbReference type="Rhea" id="RHEA-COMP:9685"/>
        <dbReference type="ChEBI" id="CHEBI:15378"/>
        <dbReference type="ChEBI" id="CHEBI:16526"/>
        <dbReference type="ChEBI" id="CHEBI:64479"/>
        <dbReference type="ChEBI" id="CHEBI:78449"/>
        <dbReference type="ChEBI" id="CHEBI:78454"/>
        <dbReference type="ChEBI" id="CHEBI:78456"/>
    </reaction>
    <physiologicalReaction direction="left-to-right" evidence="53">
        <dbReference type="Rhea" id="RHEA:41821"/>
    </physiologicalReaction>
</comment>
<evidence type="ECO:0000256" key="20">
    <source>
        <dbReference type="ARBA" id="ARBA00023398"/>
    </source>
</evidence>
<evidence type="ECO:0000256" key="4">
    <source>
        <dbReference type="ARBA" id="ARBA00012873"/>
    </source>
</evidence>
<evidence type="ECO:0000256" key="35">
    <source>
        <dbReference type="ARBA" id="ARBA00047953"/>
    </source>
</evidence>
<keyword evidence="9" id="KW-0597">Phosphoprotein</keyword>
<evidence type="ECO:0000256" key="47">
    <source>
        <dbReference type="ARBA" id="ARBA00049019"/>
    </source>
</evidence>
<evidence type="ECO:0000256" key="55">
    <source>
        <dbReference type="ARBA" id="ARBA00049533"/>
    </source>
</evidence>
<keyword evidence="8" id="KW-0596">Phosphopantetheine</keyword>
<dbReference type="GO" id="GO:0004313">
    <property type="term" value="F:[acyl-carrier-protein] S-acetyltransferase activity"/>
    <property type="evidence" value="ECO:0007669"/>
    <property type="project" value="UniProtKB-EC"/>
</dbReference>
<feature type="domain" description="PKS/mFAS DH" evidence="59">
    <location>
        <begin position="872"/>
        <end position="1132"/>
    </location>
</feature>
<evidence type="ECO:0000256" key="24">
    <source>
        <dbReference type="ARBA" id="ARBA00023442"/>
    </source>
</evidence>
<dbReference type="GO" id="GO:0004312">
    <property type="term" value="F:fatty acid synthase activity"/>
    <property type="evidence" value="ECO:0007669"/>
    <property type="project" value="UniProtKB-EC"/>
</dbReference>
<comment type="catalytic activity">
    <reaction evidence="18">
        <text>(3R)-hydroxydecanoyl-[ACP] = (2E)-decenoyl-[ACP] + H2O</text>
        <dbReference type="Rhea" id="RHEA:41860"/>
        <dbReference type="Rhea" id="RHEA-COMP:9638"/>
        <dbReference type="Rhea" id="RHEA-COMP:9639"/>
        <dbReference type="ChEBI" id="CHEBI:15377"/>
        <dbReference type="ChEBI" id="CHEBI:78466"/>
        <dbReference type="ChEBI" id="CHEBI:78467"/>
    </reaction>
    <physiologicalReaction direction="left-to-right" evidence="18">
        <dbReference type="Rhea" id="RHEA:41861"/>
    </physiologicalReaction>
</comment>
<dbReference type="Pfam" id="PF13602">
    <property type="entry name" value="ADH_zinc_N_2"/>
    <property type="match status" value="1"/>
</dbReference>
<dbReference type="SMART" id="SM00829">
    <property type="entry name" value="PKS_ER"/>
    <property type="match status" value="1"/>
</dbReference>
<comment type="catalytic activity">
    <reaction evidence="42">
        <text>3-oxohexanoyl-[ACP] + NADPH + H(+) = (3R)-hydroxyhexanoyl-[ACP] + NADP(+)</text>
        <dbReference type="Rhea" id="RHEA:41824"/>
        <dbReference type="Rhea" id="RHEA-COMP:9629"/>
        <dbReference type="Rhea" id="RHEA-COMP:9630"/>
        <dbReference type="ChEBI" id="CHEBI:15378"/>
        <dbReference type="ChEBI" id="CHEBI:57783"/>
        <dbReference type="ChEBI" id="CHEBI:58349"/>
        <dbReference type="ChEBI" id="CHEBI:78456"/>
        <dbReference type="ChEBI" id="CHEBI:78457"/>
    </reaction>
    <physiologicalReaction direction="left-to-right" evidence="42">
        <dbReference type="Rhea" id="RHEA:41825"/>
    </physiologicalReaction>
</comment>
<dbReference type="InterPro" id="IPR057326">
    <property type="entry name" value="KR_dom"/>
</dbReference>
<dbReference type="Gene3D" id="3.10.129.110">
    <property type="entry name" value="Polyketide synthase dehydratase"/>
    <property type="match status" value="1"/>
</dbReference>
<dbReference type="PROSITE" id="PS50075">
    <property type="entry name" value="CARRIER"/>
    <property type="match status" value="1"/>
</dbReference>
<comment type="catalytic activity">
    <reaction evidence="19">
        <text>a (3R)-hydroxyacyl-[ACP] = a (2E)-enoyl-[ACP] + H2O</text>
        <dbReference type="Rhea" id="RHEA:13097"/>
        <dbReference type="Rhea" id="RHEA-COMP:9925"/>
        <dbReference type="Rhea" id="RHEA-COMP:9945"/>
        <dbReference type="ChEBI" id="CHEBI:15377"/>
        <dbReference type="ChEBI" id="CHEBI:78784"/>
        <dbReference type="ChEBI" id="CHEBI:78827"/>
        <dbReference type="EC" id="4.2.1.59"/>
    </reaction>
    <physiologicalReaction direction="left-to-right" evidence="19">
        <dbReference type="Rhea" id="RHEA:13098"/>
    </physiologicalReaction>
</comment>
<evidence type="ECO:0000256" key="8">
    <source>
        <dbReference type="ARBA" id="ARBA00022450"/>
    </source>
</evidence>
<dbReference type="CDD" id="cd05195">
    <property type="entry name" value="enoyl_red"/>
    <property type="match status" value="1"/>
</dbReference>
<dbReference type="InterPro" id="IPR020843">
    <property type="entry name" value="ER"/>
</dbReference>
<feature type="region of interest" description="C-terminal hotdog fold" evidence="56">
    <location>
        <begin position="1010"/>
        <end position="1132"/>
    </location>
</feature>
<dbReference type="Gene3D" id="3.40.366.10">
    <property type="entry name" value="Malonyl-Coenzyme A Acyl Carrier Protein, domain 2"/>
    <property type="match status" value="1"/>
</dbReference>
<keyword evidence="13" id="KW-0007">Acetylation</keyword>
<evidence type="ECO:0000259" key="58">
    <source>
        <dbReference type="PROSITE" id="PS52004"/>
    </source>
</evidence>
<comment type="catalytic activity">
    <reaction evidence="40">
        <text>(2E)-octenoyl-[ACP] + NADPH + H(+) = octanoyl-[ACP] + NADP(+)</text>
        <dbReference type="Rhea" id="RHEA:41848"/>
        <dbReference type="Rhea" id="RHEA-COMP:9635"/>
        <dbReference type="Rhea" id="RHEA-COMP:9636"/>
        <dbReference type="ChEBI" id="CHEBI:15378"/>
        <dbReference type="ChEBI" id="CHEBI:57783"/>
        <dbReference type="ChEBI" id="CHEBI:58349"/>
        <dbReference type="ChEBI" id="CHEBI:78462"/>
        <dbReference type="ChEBI" id="CHEBI:78463"/>
    </reaction>
    <physiologicalReaction direction="left-to-right" evidence="40">
        <dbReference type="Rhea" id="RHEA:41849"/>
    </physiologicalReaction>
</comment>
<dbReference type="InterPro" id="IPR001227">
    <property type="entry name" value="Ac_transferase_dom_sf"/>
</dbReference>
<keyword evidence="12" id="KW-0663">Pyridoxal phosphate</keyword>
<reference evidence="60" key="1">
    <citation type="journal article" date="2015" name="Insect Mol. Biol.">
        <title>Effects of Lysiphlebia japonica (Ashmead) on cotton-melon aphid Aphis gossypii Glover lipid synthesis.</title>
        <authorList>
            <person name="Zhang S."/>
            <person name="Luo J.Y."/>
            <person name="Lv L.M."/>
            <person name="Wang C.Y."/>
            <person name="Li C.H."/>
            <person name="Zhu X.Z."/>
            <person name="Cui J.J."/>
        </authorList>
    </citation>
    <scope>NUCLEOTIDE SEQUENCE</scope>
</reference>
<comment type="catalytic activity">
    <reaction evidence="32">
        <text>dodecanoyl-[ACP] + malonyl-[ACP] + H(+) = 3-oxotetradecanoyl-[ACP] + holo-[ACP] + CO2</text>
        <dbReference type="Rhea" id="RHEA:41884"/>
        <dbReference type="Rhea" id="RHEA-COMP:9623"/>
        <dbReference type="Rhea" id="RHEA-COMP:9644"/>
        <dbReference type="Rhea" id="RHEA-COMP:9645"/>
        <dbReference type="Rhea" id="RHEA-COMP:9685"/>
        <dbReference type="ChEBI" id="CHEBI:15378"/>
        <dbReference type="ChEBI" id="CHEBI:16526"/>
        <dbReference type="ChEBI" id="CHEBI:64479"/>
        <dbReference type="ChEBI" id="CHEBI:65264"/>
        <dbReference type="ChEBI" id="CHEBI:78449"/>
        <dbReference type="ChEBI" id="CHEBI:78473"/>
    </reaction>
    <physiologicalReaction direction="left-to-right" evidence="32">
        <dbReference type="Rhea" id="RHEA:41885"/>
    </physiologicalReaction>
</comment>
<evidence type="ECO:0000256" key="10">
    <source>
        <dbReference type="ARBA" id="ARBA00022679"/>
    </source>
</evidence>
<evidence type="ECO:0000256" key="1">
    <source>
        <dbReference type="ARBA" id="ARBA00005189"/>
    </source>
</evidence>
<dbReference type="Proteomes" id="UP001154329">
    <property type="component" value="Chromosome 1"/>
</dbReference>
<comment type="catalytic activity">
    <reaction evidence="43">
        <text>a 2,3-saturated acyl-[ACP] + NADP(+) = a (2E)-enoyl-[ACP] + NADPH + H(+)</text>
        <dbReference type="Rhea" id="RHEA:22564"/>
        <dbReference type="Rhea" id="RHEA-COMP:9925"/>
        <dbReference type="Rhea" id="RHEA-COMP:9926"/>
        <dbReference type="ChEBI" id="CHEBI:15378"/>
        <dbReference type="ChEBI" id="CHEBI:57783"/>
        <dbReference type="ChEBI" id="CHEBI:58349"/>
        <dbReference type="ChEBI" id="CHEBI:78784"/>
        <dbReference type="ChEBI" id="CHEBI:78785"/>
        <dbReference type="EC" id="1.3.1.39"/>
    </reaction>
    <physiologicalReaction direction="right-to-left" evidence="43">
        <dbReference type="Rhea" id="RHEA:22566"/>
    </physiologicalReaction>
</comment>
<comment type="catalytic activity">
    <reaction evidence="16">
        <text>(3R)-hydroxydodecanoyl-[ACP] = (2E)-dodecenoyl-[ACP] + H2O</text>
        <dbReference type="Rhea" id="RHEA:41876"/>
        <dbReference type="Rhea" id="RHEA-COMP:9642"/>
        <dbReference type="Rhea" id="RHEA-COMP:9643"/>
        <dbReference type="ChEBI" id="CHEBI:15377"/>
        <dbReference type="ChEBI" id="CHEBI:78470"/>
        <dbReference type="ChEBI" id="CHEBI:78472"/>
    </reaction>
    <physiologicalReaction direction="left-to-right" evidence="16">
        <dbReference type="Rhea" id="RHEA:41877"/>
    </physiologicalReaction>
</comment>
<dbReference type="Pfam" id="PF02801">
    <property type="entry name" value="Ketoacyl-synt_C"/>
    <property type="match status" value="1"/>
</dbReference>
<dbReference type="InterPro" id="IPR011032">
    <property type="entry name" value="GroES-like_sf"/>
</dbReference>
<dbReference type="FunFam" id="3.40.50.720:FF:000209">
    <property type="entry name" value="Polyketide synthase Pks12"/>
    <property type="match status" value="1"/>
</dbReference>
<dbReference type="GO" id="GO:0031177">
    <property type="term" value="F:phosphopantetheine binding"/>
    <property type="evidence" value="ECO:0007669"/>
    <property type="project" value="InterPro"/>
</dbReference>
<dbReference type="InterPro" id="IPR042104">
    <property type="entry name" value="PKS_dehydratase_sf"/>
</dbReference>
<evidence type="ECO:0000256" key="37">
    <source>
        <dbReference type="ARBA" id="ARBA00048051"/>
    </source>
</evidence>
<evidence type="ECO:0000256" key="39">
    <source>
        <dbReference type="ARBA" id="ARBA00048289"/>
    </source>
</evidence>
<dbReference type="InterPro" id="IPR020806">
    <property type="entry name" value="PKS_PP-bd"/>
</dbReference>
<comment type="catalytic activity">
    <reaction evidence="30">
        <text>tetradecanoyl-[ACP] + malonyl-[ACP] + H(+) = 3-oxohexadecanoyl-[ACP] + holo-[ACP] + CO2</text>
        <dbReference type="Rhea" id="RHEA:41900"/>
        <dbReference type="Rhea" id="RHEA-COMP:9623"/>
        <dbReference type="Rhea" id="RHEA-COMP:9648"/>
        <dbReference type="Rhea" id="RHEA-COMP:9649"/>
        <dbReference type="Rhea" id="RHEA-COMP:9685"/>
        <dbReference type="ChEBI" id="CHEBI:15378"/>
        <dbReference type="ChEBI" id="CHEBI:16526"/>
        <dbReference type="ChEBI" id="CHEBI:64479"/>
        <dbReference type="ChEBI" id="CHEBI:78449"/>
        <dbReference type="ChEBI" id="CHEBI:78477"/>
        <dbReference type="ChEBI" id="CHEBI:78478"/>
    </reaction>
    <physiologicalReaction direction="left-to-right" evidence="30">
        <dbReference type="Rhea" id="RHEA:41901"/>
    </physiologicalReaction>
</comment>
<evidence type="ECO:0000256" key="26">
    <source>
        <dbReference type="ARBA" id="ARBA00047300"/>
    </source>
</evidence>
<evidence type="ECO:0000259" key="57">
    <source>
        <dbReference type="PROSITE" id="PS50075"/>
    </source>
</evidence>
<evidence type="ECO:0000256" key="34">
    <source>
        <dbReference type="ARBA" id="ARBA00047897"/>
    </source>
</evidence>
<dbReference type="InterPro" id="IPR016039">
    <property type="entry name" value="Thiolase-like"/>
</dbReference>
<dbReference type="Gene3D" id="3.40.47.10">
    <property type="match status" value="1"/>
</dbReference>
<dbReference type="InterPro" id="IPR016036">
    <property type="entry name" value="Malonyl_transacylase_ACP-bd"/>
</dbReference>
<protein>
    <recommendedName>
        <fullName evidence="7">Fatty acid synthase</fullName>
        <ecNumber evidence="5">1.1.1.100</ecNumber>
        <ecNumber evidence="2">1.3.1.39</ecNumber>
        <ecNumber evidence="6">2.3.1.41</ecNumber>
        <ecNumber evidence="4">2.3.1.85</ecNumber>
        <ecNumber evidence="3">3.1.2.14</ecNumber>
    </recommendedName>
</protein>
<dbReference type="Pfam" id="PF21149">
    <property type="entry name" value="FAS_pseudo-KR"/>
    <property type="match status" value="1"/>
</dbReference>
<dbReference type="EC" id="3.1.2.14" evidence="3"/>
<feature type="active site" description="Proton donor; for dehydratase activity" evidence="56">
    <location>
        <position position="1060"/>
    </location>
</feature>
<evidence type="ECO:0000256" key="42">
    <source>
        <dbReference type="ARBA" id="ARBA00048571"/>
    </source>
</evidence>
<dbReference type="Gene3D" id="3.90.180.10">
    <property type="entry name" value="Medium-chain alcohol dehydrogenases, catalytic domain"/>
    <property type="match status" value="1"/>
</dbReference>
<dbReference type="SUPFAM" id="SSF53901">
    <property type="entry name" value="Thiolase-like"/>
    <property type="match status" value="1"/>
</dbReference>
<comment type="catalytic activity">
    <reaction evidence="41">
        <text>a fatty acyl-[ACP] + malonyl-[ACP] + H(+) = a 3-oxoacyl-[ACP] + holo-[ACP] + CO2</text>
        <dbReference type="Rhea" id="RHEA:22836"/>
        <dbReference type="Rhea" id="RHEA-COMP:9623"/>
        <dbReference type="Rhea" id="RHEA-COMP:9685"/>
        <dbReference type="Rhea" id="RHEA-COMP:9916"/>
        <dbReference type="Rhea" id="RHEA-COMP:14125"/>
        <dbReference type="ChEBI" id="CHEBI:15378"/>
        <dbReference type="ChEBI" id="CHEBI:16526"/>
        <dbReference type="ChEBI" id="CHEBI:64479"/>
        <dbReference type="ChEBI" id="CHEBI:78449"/>
        <dbReference type="ChEBI" id="CHEBI:78776"/>
        <dbReference type="ChEBI" id="CHEBI:138651"/>
        <dbReference type="EC" id="2.3.1.41"/>
    </reaction>
    <physiologicalReaction direction="left-to-right" evidence="41">
        <dbReference type="Rhea" id="RHEA:22837"/>
    </physiologicalReaction>
</comment>
<comment type="catalytic activity">
    <reaction evidence="36">
        <text>acetyl-[ACP] + malonyl-[ACP] + H(+) = 3-oxobutanoyl-[ACP] + holo-[ACP] + CO2</text>
        <dbReference type="Rhea" id="RHEA:41800"/>
        <dbReference type="Rhea" id="RHEA-COMP:9621"/>
        <dbReference type="Rhea" id="RHEA-COMP:9623"/>
        <dbReference type="Rhea" id="RHEA-COMP:9625"/>
        <dbReference type="Rhea" id="RHEA-COMP:9685"/>
        <dbReference type="ChEBI" id="CHEBI:15378"/>
        <dbReference type="ChEBI" id="CHEBI:16526"/>
        <dbReference type="ChEBI" id="CHEBI:64479"/>
        <dbReference type="ChEBI" id="CHEBI:78446"/>
        <dbReference type="ChEBI" id="CHEBI:78449"/>
        <dbReference type="ChEBI" id="CHEBI:78450"/>
    </reaction>
    <physiologicalReaction direction="left-to-right" evidence="36">
        <dbReference type="Rhea" id="RHEA:41801"/>
    </physiologicalReaction>
</comment>
<evidence type="ECO:0000256" key="32">
    <source>
        <dbReference type="ARBA" id="ARBA00047578"/>
    </source>
</evidence>
<dbReference type="PROSITE" id="PS52019">
    <property type="entry name" value="PKS_MFAS_DH"/>
    <property type="match status" value="1"/>
</dbReference>
<keyword evidence="11" id="KW-0702">S-nitrosylation</keyword>
<comment type="catalytic activity">
    <reaction evidence="15">
        <text>(3R)-hydroxyoctanoyl-[ACP] = (2E)-octenoyl-[ACP] + H2O</text>
        <dbReference type="Rhea" id="RHEA:41844"/>
        <dbReference type="Rhea" id="RHEA-COMP:9634"/>
        <dbReference type="Rhea" id="RHEA-COMP:9635"/>
        <dbReference type="ChEBI" id="CHEBI:15377"/>
        <dbReference type="ChEBI" id="CHEBI:78461"/>
        <dbReference type="ChEBI" id="CHEBI:78462"/>
    </reaction>
    <physiologicalReaction direction="left-to-right" evidence="15">
        <dbReference type="Rhea" id="RHEA:41845"/>
    </physiologicalReaction>
</comment>
<dbReference type="InterPro" id="IPR049552">
    <property type="entry name" value="PKS_DH_N"/>
</dbReference>
<organism evidence="60">
    <name type="scientific">Aphis gossypii</name>
    <name type="common">Cotton aphid</name>
    <dbReference type="NCBI Taxonomy" id="80765"/>
    <lineage>
        <taxon>Eukaryota</taxon>
        <taxon>Metazoa</taxon>
        <taxon>Ecdysozoa</taxon>
        <taxon>Arthropoda</taxon>
        <taxon>Hexapoda</taxon>
        <taxon>Insecta</taxon>
        <taxon>Pterygota</taxon>
        <taxon>Neoptera</taxon>
        <taxon>Paraneoptera</taxon>
        <taxon>Hemiptera</taxon>
        <taxon>Sternorrhyncha</taxon>
        <taxon>Aphidomorpha</taxon>
        <taxon>Aphidoidea</taxon>
        <taxon>Aphididae</taxon>
        <taxon>Aphidini</taxon>
        <taxon>Aphis</taxon>
        <taxon>Aphis</taxon>
    </lineage>
</organism>
<comment type="catalytic activity">
    <reaction evidence="17">
        <text>(3R)-hydroxyhexanoyl-[ACP] = (2E)-hexenoyl-[ACP] + H2O</text>
        <dbReference type="Rhea" id="RHEA:41828"/>
        <dbReference type="Rhea" id="RHEA-COMP:9630"/>
        <dbReference type="Rhea" id="RHEA-COMP:9631"/>
        <dbReference type="ChEBI" id="CHEBI:15377"/>
        <dbReference type="ChEBI" id="CHEBI:78457"/>
        <dbReference type="ChEBI" id="CHEBI:78458"/>
    </reaction>
    <physiologicalReaction direction="left-to-right" evidence="17">
        <dbReference type="Rhea" id="RHEA:41829"/>
    </physiologicalReaction>
</comment>
<evidence type="ECO:0000256" key="18">
    <source>
        <dbReference type="ARBA" id="ARBA00023388"/>
    </source>
</evidence>
<keyword evidence="14" id="KW-0511">Multifunctional enzyme</keyword>
<dbReference type="Pfam" id="PF00109">
    <property type="entry name" value="ketoacyl-synt"/>
    <property type="match status" value="1"/>
</dbReference>
<dbReference type="UniPathway" id="UPA00094"/>
<evidence type="ECO:0000256" key="5">
    <source>
        <dbReference type="ARBA" id="ARBA00012948"/>
    </source>
</evidence>
<name>A0A0G3YL52_APHGO</name>
<dbReference type="EMBL" id="OU899034">
    <property type="protein sequence ID" value="CAH1711716.1"/>
    <property type="molecule type" value="Genomic_DNA"/>
</dbReference>
<evidence type="ECO:0000256" key="19">
    <source>
        <dbReference type="ARBA" id="ARBA00023394"/>
    </source>
</evidence>
<evidence type="ECO:0000256" key="11">
    <source>
        <dbReference type="ARBA" id="ARBA00022799"/>
    </source>
</evidence>
<dbReference type="PROSITE" id="PS00606">
    <property type="entry name" value="KS3_1"/>
    <property type="match status" value="1"/>
</dbReference>
<evidence type="ECO:0000256" key="22">
    <source>
        <dbReference type="ARBA" id="ARBA00023401"/>
    </source>
</evidence>
<comment type="catalytic activity">
    <reaction evidence="49">
        <text>(2E)-tetradecenoyl-[ACP] + NADPH + H(+) = tetradecanoyl-[ACP] + NADP(+)</text>
        <dbReference type="Rhea" id="RHEA:41896"/>
        <dbReference type="Rhea" id="RHEA-COMP:9647"/>
        <dbReference type="Rhea" id="RHEA-COMP:9648"/>
        <dbReference type="ChEBI" id="CHEBI:15378"/>
        <dbReference type="ChEBI" id="CHEBI:57783"/>
        <dbReference type="ChEBI" id="CHEBI:58349"/>
        <dbReference type="ChEBI" id="CHEBI:78475"/>
        <dbReference type="ChEBI" id="CHEBI:78477"/>
    </reaction>
    <physiologicalReaction direction="left-to-right" evidence="49">
        <dbReference type="Rhea" id="RHEA:41897"/>
    </physiologicalReaction>
</comment>
<dbReference type="Gene3D" id="1.10.1200.10">
    <property type="entry name" value="ACP-like"/>
    <property type="match status" value="1"/>
</dbReference>
<evidence type="ECO:0000313" key="61">
    <source>
        <dbReference type="EMBL" id="CAH1711716.1"/>
    </source>
</evidence>
<evidence type="ECO:0000256" key="6">
    <source>
        <dbReference type="ARBA" id="ARBA00013191"/>
    </source>
</evidence>
<dbReference type="SUPFAM" id="SSF51735">
    <property type="entry name" value="NAD(P)-binding Rossmann-fold domains"/>
    <property type="match status" value="2"/>
</dbReference>
<evidence type="ECO:0000256" key="50">
    <source>
        <dbReference type="ARBA" id="ARBA00049263"/>
    </source>
</evidence>
<dbReference type="PROSITE" id="PS52004">
    <property type="entry name" value="KS3_2"/>
    <property type="match status" value="1"/>
</dbReference>
<accession>A0A0G3YL52</accession>
<comment type="catalytic activity">
    <reaction evidence="51">
        <text>3-oxohexadecanoyl-[ACP] + NADPH + H(+) = (3R)-hydroxyhexadecanoyl-[ACP] + NADP(+)</text>
        <dbReference type="Rhea" id="RHEA:41904"/>
        <dbReference type="Rhea" id="RHEA-COMP:9649"/>
        <dbReference type="Rhea" id="RHEA-COMP:9650"/>
        <dbReference type="ChEBI" id="CHEBI:15378"/>
        <dbReference type="ChEBI" id="CHEBI:57783"/>
        <dbReference type="ChEBI" id="CHEBI:58349"/>
        <dbReference type="ChEBI" id="CHEBI:78478"/>
        <dbReference type="ChEBI" id="CHEBI:78480"/>
    </reaction>
    <physiologicalReaction direction="left-to-right" evidence="51">
        <dbReference type="Rhea" id="RHEA:41905"/>
    </physiologicalReaction>
</comment>
<dbReference type="CDD" id="cd00833">
    <property type="entry name" value="PKS"/>
    <property type="match status" value="1"/>
</dbReference>
<comment type="catalytic activity">
    <reaction evidence="55">
        <text>octanoyl-[ACP] + malonyl-[ACP] + H(+) = 3-oxodecanoyl-[ACP] + holo-[ACP] + CO2</text>
        <dbReference type="Rhea" id="RHEA:41852"/>
        <dbReference type="Rhea" id="RHEA-COMP:9623"/>
        <dbReference type="Rhea" id="RHEA-COMP:9636"/>
        <dbReference type="Rhea" id="RHEA-COMP:9637"/>
        <dbReference type="Rhea" id="RHEA-COMP:9685"/>
        <dbReference type="ChEBI" id="CHEBI:15378"/>
        <dbReference type="ChEBI" id="CHEBI:16526"/>
        <dbReference type="ChEBI" id="CHEBI:64479"/>
        <dbReference type="ChEBI" id="CHEBI:78449"/>
        <dbReference type="ChEBI" id="CHEBI:78463"/>
        <dbReference type="ChEBI" id="CHEBI:78464"/>
    </reaction>
    <physiologicalReaction direction="left-to-right" evidence="55">
        <dbReference type="Rhea" id="RHEA:41853"/>
    </physiologicalReaction>
</comment>
<evidence type="ECO:0000256" key="14">
    <source>
        <dbReference type="ARBA" id="ARBA00023268"/>
    </source>
</evidence>
<evidence type="ECO:0000256" key="54">
    <source>
        <dbReference type="ARBA" id="ARBA00049521"/>
    </source>
</evidence>
<feature type="active site" description="Proton acceptor; for dehydratase activity" evidence="56">
    <location>
        <position position="909"/>
    </location>
</feature>
<evidence type="ECO:0000313" key="62">
    <source>
        <dbReference type="Proteomes" id="UP001154329"/>
    </source>
</evidence>
<evidence type="ECO:0000256" key="40">
    <source>
        <dbReference type="ARBA" id="ARBA00048420"/>
    </source>
</evidence>
<gene>
    <name evidence="61" type="ORF">APHIGO_LOCUS1702</name>
</gene>
<dbReference type="InterPro" id="IPR029058">
    <property type="entry name" value="AB_hydrolase_fold"/>
</dbReference>
<reference evidence="61" key="2">
    <citation type="submission" date="2022-02" db="EMBL/GenBank/DDBJ databases">
        <authorList>
            <person name="King R."/>
        </authorList>
    </citation>
    <scope>NUCLEOTIDE SEQUENCE</scope>
</reference>
<dbReference type="SUPFAM" id="SSF47336">
    <property type="entry name" value="ACP-like"/>
    <property type="match status" value="1"/>
</dbReference>
<dbReference type="InterPro" id="IPR050091">
    <property type="entry name" value="PKS_NRPS_Biosynth_Enz"/>
</dbReference>
<evidence type="ECO:0000256" key="52">
    <source>
        <dbReference type="ARBA" id="ARBA00049422"/>
    </source>
</evidence>
<dbReference type="InterPro" id="IPR016035">
    <property type="entry name" value="Acyl_Trfase/lysoPLipase"/>
</dbReference>
<dbReference type="GO" id="GO:0006633">
    <property type="term" value="P:fatty acid biosynthetic process"/>
    <property type="evidence" value="ECO:0007669"/>
    <property type="project" value="UniProtKB-UniPathway"/>
</dbReference>
<evidence type="ECO:0000256" key="23">
    <source>
        <dbReference type="ARBA" id="ARBA00023402"/>
    </source>
</evidence>
<evidence type="ECO:0000256" key="45">
    <source>
        <dbReference type="ARBA" id="ARBA00048704"/>
    </source>
</evidence>
<evidence type="ECO:0000256" key="27">
    <source>
        <dbReference type="ARBA" id="ARBA00047394"/>
    </source>
</evidence>
<dbReference type="Pfam" id="PF00550">
    <property type="entry name" value="PP-binding"/>
    <property type="match status" value="1"/>
</dbReference>
<dbReference type="Gene3D" id="3.40.50.1820">
    <property type="entry name" value="alpha/beta hydrolase"/>
    <property type="match status" value="1"/>
</dbReference>
<comment type="pathway">
    <text evidence="1">Lipid metabolism.</text>
</comment>
<comment type="catalytic activity">
    <reaction evidence="37">
        <text>hexadecanoyl-[ACP] + malonyl-[ACP] + H(+) = 3-oxooctadecanoyl-[ACP] + holo-[ACP] + CO2</text>
        <dbReference type="Rhea" id="RHEA:41916"/>
        <dbReference type="Rhea" id="RHEA-COMP:9623"/>
        <dbReference type="Rhea" id="RHEA-COMP:9652"/>
        <dbReference type="Rhea" id="RHEA-COMP:9653"/>
        <dbReference type="Rhea" id="RHEA-COMP:9685"/>
        <dbReference type="ChEBI" id="CHEBI:15378"/>
        <dbReference type="ChEBI" id="CHEBI:16526"/>
        <dbReference type="ChEBI" id="CHEBI:64479"/>
        <dbReference type="ChEBI" id="CHEBI:78449"/>
        <dbReference type="ChEBI" id="CHEBI:78483"/>
        <dbReference type="ChEBI" id="CHEBI:78487"/>
    </reaction>
    <physiologicalReaction direction="left-to-right" evidence="37">
        <dbReference type="Rhea" id="RHEA:41917"/>
    </physiologicalReaction>
</comment>
<comment type="catalytic activity">
    <reaction evidence="45">
        <text>hexadecanoyl-[ACP] + H2O = hexadecanoate + holo-[ACP] + H(+)</text>
        <dbReference type="Rhea" id="RHEA:41932"/>
        <dbReference type="Rhea" id="RHEA-COMP:9652"/>
        <dbReference type="Rhea" id="RHEA-COMP:9685"/>
        <dbReference type="ChEBI" id="CHEBI:7896"/>
        <dbReference type="ChEBI" id="CHEBI:15377"/>
        <dbReference type="ChEBI" id="CHEBI:15378"/>
        <dbReference type="ChEBI" id="CHEBI:64479"/>
        <dbReference type="ChEBI" id="CHEBI:78483"/>
        <dbReference type="EC" id="3.1.2.14"/>
    </reaction>
    <physiologicalReaction direction="left-to-right" evidence="45">
        <dbReference type="Rhea" id="RHEA:41933"/>
    </physiologicalReaction>
</comment>
<evidence type="ECO:0000256" key="36">
    <source>
        <dbReference type="ARBA" id="ARBA00047961"/>
    </source>
</evidence>
<comment type="catalytic activity">
    <reaction evidence="33">
        <text>(2E)-hexadecenoyl-[ACP] + NADPH + H(+) = hexadecanoyl-[ACP] + NADP(+)</text>
        <dbReference type="Rhea" id="RHEA:41912"/>
        <dbReference type="Rhea" id="RHEA-COMP:9651"/>
        <dbReference type="Rhea" id="RHEA-COMP:9652"/>
        <dbReference type="ChEBI" id="CHEBI:15378"/>
        <dbReference type="ChEBI" id="CHEBI:57783"/>
        <dbReference type="ChEBI" id="CHEBI:58349"/>
        <dbReference type="ChEBI" id="CHEBI:78481"/>
        <dbReference type="ChEBI" id="CHEBI:78483"/>
    </reaction>
    <physiologicalReaction direction="left-to-right" evidence="33">
        <dbReference type="Rhea" id="RHEA:41913"/>
    </physiologicalReaction>
</comment>
<dbReference type="SUPFAM" id="SSF55048">
    <property type="entry name" value="Probable ACP-binding domain of malonyl-CoA ACP transacylase"/>
    <property type="match status" value="1"/>
</dbReference>
<keyword evidence="10" id="KW-0808">Transferase</keyword>
<dbReference type="SUPFAM" id="SSF53474">
    <property type="entry name" value="alpha/beta-Hydrolases"/>
    <property type="match status" value="1"/>
</dbReference>